<gene>
    <name evidence="4" type="ORF">CHO01_24790</name>
    <name evidence="5" type="ORF">HNR08_003796</name>
</gene>
<evidence type="ECO:0000313" key="4">
    <source>
        <dbReference type="EMBL" id="GEL47363.1"/>
    </source>
</evidence>
<reference evidence="4 6" key="1">
    <citation type="submission" date="2019-07" db="EMBL/GenBank/DDBJ databases">
        <title>Whole genome shotgun sequence of Cellulomonas hominis NBRC 16055.</title>
        <authorList>
            <person name="Hosoyama A."/>
            <person name="Uohara A."/>
            <person name="Ohji S."/>
            <person name="Ichikawa N."/>
        </authorList>
    </citation>
    <scope>NUCLEOTIDE SEQUENCE [LARGE SCALE GENOMIC DNA]</scope>
    <source>
        <strain evidence="4 6">NBRC 16055</strain>
    </source>
</reference>
<evidence type="ECO:0000313" key="7">
    <source>
        <dbReference type="Proteomes" id="UP000564629"/>
    </source>
</evidence>
<dbReference type="GO" id="GO:0016787">
    <property type="term" value="F:hydrolase activity"/>
    <property type="evidence" value="ECO:0007669"/>
    <property type="project" value="UniProtKB-KW"/>
</dbReference>
<comment type="subcellular location">
    <subcellularLocation>
        <location evidence="1">Membrane</location>
    </subcellularLocation>
</comment>
<dbReference type="RefSeq" id="WP_146838404.1">
    <property type="nucleotide sequence ID" value="NZ_BJVQ01000036.1"/>
</dbReference>
<dbReference type="EMBL" id="JACHDN010000001">
    <property type="protein sequence ID" value="MBB5475060.1"/>
    <property type="molecule type" value="Genomic_DNA"/>
</dbReference>
<dbReference type="EMBL" id="BJVQ01000036">
    <property type="protein sequence ID" value="GEL47363.1"/>
    <property type="molecule type" value="Genomic_DNA"/>
</dbReference>
<protein>
    <submittedName>
        <fullName evidence="5">CubicO group peptidase (Beta-lactamase class C family)</fullName>
    </submittedName>
    <submittedName>
        <fullName evidence="4">Serine hydrolase</fullName>
    </submittedName>
</protein>
<dbReference type="OrthoDB" id="9809635at2"/>
<keyword evidence="2" id="KW-0472">Membrane</keyword>
<feature type="domain" description="Beta-lactamase-related" evidence="3">
    <location>
        <begin position="19"/>
        <end position="323"/>
    </location>
</feature>
<keyword evidence="4" id="KW-0378">Hydrolase</keyword>
<dbReference type="InterPro" id="IPR012338">
    <property type="entry name" value="Beta-lactam/transpept-like"/>
</dbReference>
<keyword evidence="6" id="KW-1185">Reference proteome</keyword>
<dbReference type="Proteomes" id="UP000321723">
    <property type="component" value="Unassembled WGS sequence"/>
</dbReference>
<dbReference type="AlphaFoldDB" id="A0A511FDS6"/>
<dbReference type="PANTHER" id="PTHR46825">
    <property type="entry name" value="D-ALANYL-D-ALANINE-CARBOXYPEPTIDASE/ENDOPEPTIDASE AMPH"/>
    <property type="match status" value="1"/>
</dbReference>
<dbReference type="Pfam" id="PF00144">
    <property type="entry name" value="Beta-lactamase"/>
    <property type="match status" value="1"/>
</dbReference>
<dbReference type="SUPFAM" id="SSF56601">
    <property type="entry name" value="beta-lactamase/transpeptidase-like"/>
    <property type="match status" value="1"/>
</dbReference>
<evidence type="ECO:0000259" key="3">
    <source>
        <dbReference type="Pfam" id="PF00144"/>
    </source>
</evidence>
<dbReference type="PANTHER" id="PTHR46825:SF11">
    <property type="entry name" value="PENICILLIN-BINDING PROTEIN 4"/>
    <property type="match status" value="1"/>
</dbReference>
<comment type="caution">
    <text evidence="4">The sequence shown here is derived from an EMBL/GenBank/DDBJ whole genome shotgun (WGS) entry which is preliminary data.</text>
</comment>
<sequence>MSVDPGPALHERAVASGFSGVVHVSRGDEVLLARAYGWADRARRLAAEVDQRFAVASVAKGFTALVIGSLVEEGRLGWDDPVRPVLGADLPLVDDRVTLAHLLSHTSGIGDYLDESGDGAITDYVLTLPPHVLDDTEAYLPMLDGHPQVAEPGAGFAYSNSGFVLLALVAQRVSGTPFPDLVAERVLARAGMERTGFPRTDEPAADLAVGYLDEDGPRTNVLHLPVRGSGDGGLVTTAADLAAFWRALTAHRIVSAATLATLTEPVSTVEDEGMRYGRGFWRGLESDDLVLEGYDAGVSARTRHDPRTGLTVTVIANTSDGAWPVLREPAAG</sequence>
<dbReference type="GO" id="GO:0016020">
    <property type="term" value="C:membrane"/>
    <property type="evidence" value="ECO:0007669"/>
    <property type="project" value="UniProtKB-SubCell"/>
</dbReference>
<accession>A0A511FDS6</accession>
<dbReference type="InterPro" id="IPR050491">
    <property type="entry name" value="AmpC-like"/>
</dbReference>
<dbReference type="Gene3D" id="3.40.710.10">
    <property type="entry name" value="DD-peptidase/beta-lactamase superfamily"/>
    <property type="match status" value="1"/>
</dbReference>
<name>A0A511FDS6_9CELL</name>
<evidence type="ECO:0000256" key="2">
    <source>
        <dbReference type="ARBA" id="ARBA00023136"/>
    </source>
</evidence>
<evidence type="ECO:0000313" key="6">
    <source>
        <dbReference type="Proteomes" id="UP000321723"/>
    </source>
</evidence>
<reference evidence="5 7" key="2">
    <citation type="submission" date="2020-08" db="EMBL/GenBank/DDBJ databases">
        <title>Sequencing the genomes of 1000 actinobacteria strains.</title>
        <authorList>
            <person name="Klenk H.-P."/>
        </authorList>
    </citation>
    <scope>NUCLEOTIDE SEQUENCE [LARGE SCALE GENOMIC DNA]</scope>
    <source>
        <strain evidence="5 7">DSM 9581</strain>
    </source>
</reference>
<organism evidence="4 6">
    <name type="scientific">Cellulomonas hominis</name>
    <dbReference type="NCBI Taxonomy" id="156981"/>
    <lineage>
        <taxon>Bacteria</taxon>
        <taxon>Bacillati</taxon>
        <taxon>Actinomycetota</taxon>
        <taxon>Actinomycetes</taxon>
        <taxon>Micrococcales</taxon>
        <taxon>Cellulomonadaceae</taxon>
        <taxon>Cellulomonas</taxon>
    </lineage>
</organism>
<evidence type="ECO:0000256" key="1">
    <source>
        <dbReference type="ARBA" id="ARBA00004370"/>
    </source>
</evidence>
<evidence type="ECO:0000313" key="5">
    <source>
        <dbReference type="EMBL" id="MBB5475060.1"/>
    </source>
</evidence>
<proteinExistence type="predicted"/>
<dbReference type="Proteomes" id="UP000564629">
    <property type="component" value="Unassembled WGS sequence"/>
</dbReference>
<dbReference type="InterPro" id="IPR001466">
    <property type="entry name" value="Beta-lactam-related"/>
</dbReference>